<organism evidence="1">
    <name type="scientific">viral metagenome</name>
    <dbReference type="NCBI Taxonomy" id="1070528"/>
    <lineage>
        <taxon>unclassified sequences</taxon>
        <taxon>metagenomes</taxon>
        <taxon>organismal metagenomes</taxon>
    </lineage>
</organism>
<dbReference type="EMBL" id="MN739949">
    <property type="protein sequence ID" value="QHT79404.1"/>
    <property type="molecule type" value="Genomic_DNA"/>
</dbReference>
<sequence length="52" mass="6190">MDLSDDTQPIVVVEGGKKRRVARKSKKVRFSLNHKIHYYKIGKKTRKHKKQK</sequence>
<proteinExistence type="predicted"/>
<accession>A0A6C0HG21</accession>
<dbReference type="AlphaFoldDB" id="A0A6C0HG21"/>
<name>A0A6C0HG21_9ZZZZ</name>
<evidence type="ECO:0000313" key="1">
    <source>
        <dbReference type="EMBL" id="QHT79404.1"/>
    </source>
</evidence>
<protein>
    <submittedName>
        <fullName evidence="1">Uncharacterized protein</fullName>
    </submittedName>
</protein>
<reference evidence="1" key="1">
    <citation type="journal article" date="2020" name="Nature">
        <title>Giant virus diversity and host interactions through global metagenomics.</title>
        <authorList>
            <person name="Schulz F."/>
            <person name="Roux S."/>
            <person name="Paez-Espino D."/>
            <person name="Jungbluth S."/>
            <person name="Walsh D.A."/>
            <person name="Denef V.J."/>
            <person name="McMahon K.D."/>
            <person name="Konstantinidis K.T."/>
            <person name="Eloe-Fadrosh E.A."/>
            <person name="Kyrpides N.C."/>
            <person name="Woyke T."/>
        </authorList>
    </citation>
    <scope>NUCLEOTIDE SEQUENCE</scope>
    <source>
        <strain evidence="1">GVMAG-M-3300023184-101</strain>
    </source>
</reference>